<dbReference type="PANTHER" id="PTHR11010:SF96">
    <property type="entry name" value="LYSOSOMAL PRO-X CARBOXYPEPTIDASE-LIKE ISOFORM X1"/>
    <property type="match status" value="1"/>
</dbReference>
<keyword evidence="2" id="KW-0645">Protease</keyword>
<evidence type="ECO:0000256" key="6">
    <source>
        <dbReference type="SAM" id="SignalP"/>
    </source>
</evidence>
<evidence type="ECO:0000313" key="8">
    <source>
        <dbReference type="Proteomes" id="UP000554482"/>
    </source>
</evidence>
<dbReference type="InterPro" id="IPR008758">
    <property type="entry name" value="Peptidase_S28"/>
</dbReference>
<dbReference type="EMBL" id="JABWDY010011468">
    <property type="protein sequence ID" value="KAF5199756.1"/>
    <property type="molecule type" value="Genomic_DNA"/>
</dbReference>
<keyword evidence="7" id="KW-0121">Carboxypeptidase</keyword>
<dbReference type="GO" id="GO:0006508">
    <property type="term" value="P:proteolysis"/>
    <property type="evidence" value="ECO:0007669"/>
    <property type="project" value="UniProtKB-KW"/>
</dbReference>
<evidence type="ECO:0000256" key="5">
    <source>
        <dbReference type="ARBA" id="ARBA00023180"/>
    </source>
</evidence>
<reference evidence="7 8" key="1">
    <citation type="submission" date="2020-06" db="EMBL/GenBank/DDBJ databases">
        <title>Transcriptomic and genomic resources for Thalictrum thalictroides and T. hernandezii: Facilitating candidate gene discovery in an emerging model plant lineage.</title>
        <authorList>
            <person name="Arias T."/>
            <person name="Riano-Pachon D.M."/>
            <person name="Di Stilio V.S."/>
        </authorList>
    </citation>
    <scope>NUCLEOTIDE SEQUENCE [LARGE SCALE GENOMIC DNA]</scope>
    <source>
        <strain evidence="8">cv. WT478/WT964</strain>
        <tissue evidence="7">Leaves</tissue>
    </source>
</reference>
<name>A0A7J6WQX2_THATH</name>
<protein>
    <submittedName>
        <fullName evidence="7">Lysosomal pro-x carboxypeptidase</fullName>
    </submittedName>
</protein>
<dbReference type="PANTHER" id="PTHR11010">
    <property type="entry name" value="PROTEASE S28 PRO-X CARBOXYPEPTIDASE-RELATED"/>
    <property type="match status" value="1"/>
</dbReference>
<dbReference type="GO" id="GO:0070008">
    <property type="term" value="F:serine-type exopeptidase activity"/>
    <property type="evidence" value="ECO:0007669"/>
    <property type="project" value="InterPro"/>
</dbReference>
<dbReference type="OrthoDB" id="2130629at2759"/>
<comment type="similarity">
    <text evidence="1">Belongs to the peptidase S28 family.</text>
</comment>
<accession>A0A7J6WQX2</accession>
<dbReference type="Pfam" id="PF05577">
    <property type="entry name" value="Peptidase_S28"/>
    <property type="match status" value="1"/>
</dbReference>
<dbReference type="InterPro" id="IPR029058">
    <property type="entry name" value="AB_hydrolase_fold"/>
</dbReference>
<sequence>MALKTSLLVNLLMFLVLTSVVSAIIKPRLSVIPRTRSKTSITTTTTSKKDDRKTFYYTQTLDHFNYRPDSFTTFQQKYIINSRYWGGANTSSPIFVYLGAEAPIEEDVDSILDDYAPIFNALLVYIEHRYYGESVPFGSWKEAYSNTTTLGYFNSAQALADYAELIVNLKHNLTAETSPVVVVGGSYGGMLASWFRLKYPHIAMGALASSAPILNIDDIIPEDYYPIIVSKDFEEVSKTCYDTIQQSWSIIDSHEKNGLPFLTQKFKTCNPLNSSSELKDFLEGKYCEAAQYDYDLPPLANPVNRICDAIDELPKGTDVLTRIAAGVVAYIGEQSCYDIDTYNNSTDQSSLGCKDTYGVSFTPRPHWTATEFGGHNIKLVLQKFGSNIIFSNGLKDPYSGGGILENLSDSLVALTTTNGSHCLDIQPAIWLVGQQASEVKIMKGWITDYNTMLRKENSGQGGVVASSHIWLTVIVMSLSFAKPMQVLQILLF</sequence>
<dbReference type="AlphaFoldDB" id="A0A7J6WQX2"/>
<organism evidence="7 8">
    <name type="scientific">Thalictrum thalictroides</name>
    <name type="common">Rue-anemone</name>
    <name type="synonym">Anemone thalictroides</name>
    <dbReference type="NCBI Taxonomy" id="46969"/>
    <lineage>
        <taxon>Eukaryota</taxon>
        <taxon>Viridiplantae</taxon>
        <taxon>Streptophyta</taxon>
        <taxon>Embryophyta</taxon>
        <taxon>Tracheophyta</taxon>
        <taxon>Spermatophyta</taxon>
        <taxon>Magnoliopsida</taxon>
        <taxon>Ranunculales</taxon>
        <taxon>Ranunculaceae</taxon>
        <taxon>Thalictroideae</taxon>
        <taxon>Thalictrum</taxon>
    </lineage>
</organism>
<feature type="signal peptide" evidence="6">
    <location>
        <begin position="1"/>
        <end position="23"/>
    </location>
</feature>
<feature type="chain" id="PRO_5029900924" evidence="6">
    <location>
        <begin position="24"/>
        <end position="492"/>
    </location>
</feature>
<proteinExistence type="inferred from homology"/>
<keyword evidence="8" id="KW-1185">Reference proteome</keyword>
<dbReference type="GO" id="GO:0008239">
    <property type="term" value="F:dipeptidyl-peptidase activity"/>
    <property type="evidence" value="ECO:0007669"/>
    <property type="project" value="TreeGrafter"/>
</dbReference>
<keyword evidence="4" id="KW-0378">Hydrolase</keyword>
<dbReference type="SUPFAM" id="SSF53474">
    <property type="entry name" value="alpha/beta-Hydrolases"/>
    <property type="match status" value="1"/>
</dbReference>
<keyword evidence="5" id="KW-0325">Glycoprotein</keyword>
<comment type="caution">
    <text evidence="7">The sequence shown here is derived from an EMBL/GenBank/DDBJ whole genome shotgun (WGS) entry which is preliminary data.</text>
</comment>
<evidence type="ECO:0000256" key="4">
    <source>
        <dbReference type="ARBA" id="ARBA00022801"/>
    </source>
</evidence>
<dbReference type="Proteomes" id="UP000554482">
    <property type="component" value="Unassembled WGS sequence"/>
</dbReference>
<evidence type="ECO:0000256" key="3">
    <source>
        <dbReference type="ARBA" id="ARBA00022729"/>
    </source>
</evidence>
<evidence type="ECO:0000313" key="7">
    <source>
        <dbReference type="EMBL" id="KAF5199756.1"/>
    </source>
</evidence>
<gene>
    <name evidence="7" type="ORF">FRX31_010657</name>
</gene>
<evidence type="ECO:0000256" key="1">
    <source>
        <dbReference type="ARBA" id="ARBA00011079"/>
    </source>
</evidence>
<keyword evidence="3 6" id="KW-0732">Signal</keyword>
<dbReference type="Gene3D" id="3.40.50.1820">
    <property type="entry name" value="alpha/beta hydrolase"/>
    <property type="match status" value="1"/>
</dbReference>
<evidence type="ECO:0000256" key="2">
    <source>
        <dbReference type="ARBA" id="ARBA00022670"/>
    </source>
</evidence>
<dbReference type="GO" id="GO:0004180">
    <property type="term" value="F:carboxypeptidase activity"/>
    <property type="evidence" value="ECO:0007669"/>
    <property type="project" value="UniProtKB-KW"/>
</dbReference>